<organism evidence="17 18">
    <name type="scientific">Nostoc flagelliforme FACHB-838</name>
    <dbReference type="NCBI Taxonomy" id="2692904"/>
    <lineage>
        <taxon>Bacteria</taxon>
        <taxon>Bacillati</taxon>
        <taxon>Cyanobacteriota</taxon>
        <taxon>Cyanophyceae</taxon>
        <taxon>Nostocales</taxon>
        <taxon>Nostocaceae</taxon>
        <taxon>Nostoc</taxon>
    </lineage>
</organism>
<dbReference type="GO" id="GO:0005524">
    <property type="term" value="F:ATP binding"/>
    <property type="evidence" value="ECO:0007669"/>
    <property type="project" value="UniProtKB-KW"/>
</dbReference>
<evidence type="ECO:0000256" key="4">
    <source>
        <dbReference type="ARBA" id="ARBA00022475"/>
    </source>
</evidence>
<dbReference type="PANTHER" id="PTHR43297:SF13">
    <property type="entry name" value="NICKEL ABC TRANSPORTER, ATP-BINDING PROTEIN"/>
    <property type="match status" value="1"/>
</dbReference>
<evidence type="ECO:0000256" key="13">
    <source>
        <dbReference type="ARBA" id="ARBA00039098"/>
    </source>
</evidence>
<dbReference type="RefSeq" id="WP_190945453.1">
    <property type="nucleotide sequence ID" value="NZ_JACJSI010000186.1"/>
</dbReference>
<dbReference type="Gene3D" id="3.40.50.300">
    <property type="entry name" value="P-loop containing nucleotide triphosphate hydrolases"/>
    <property type="match status" value="1"/>
</dbReference>
<dbReference type="NCBIfam" id="TIGR01727">
    <property type="entry name" value="oligo_HPY"/>
    <property type="match status" value="1"/>
</dbReference>
<keyword evidence="18" id="KW-1185">Reference proteome</keyword>
<protein>
    <recommendedName>
        <fullName evidence="14">Nickel import system ATP-binding protein NikD</fullName>
        <ecNumber evidence="13">7.2.2.11</ecNumber>
    </recommendedName>
</protein>
<evidence type="ECO:0000256" key="11">
    <source>
        <dbReference type="ARBA" id="ARBA00023136"/>
    </source>
</evidence>
<keyword evidence="7 17" id="KW-0067">ATP-binding</keyword>
<dbReference type="EC" id="7.2.2.11" evidence="13"/>
<evidence type="ECO:0000256" key="2">
    <source>
        <dbReference type="ARBA" id="ARBA00005417"/>
    </source>
</evidence>
<evidence type="ECO:0000256" key="6">
    <source>
        <dbReference type="ARBA" id="ARBA00022741"/>
    </source>
</evidence>
<comment type="catalytic activity">
    <reaction evidence="15">
        <text>Ni(2+)(out) + ATP + H2O = Ni(2+)(in) + ADP + phosphate + H(+)</text>
        <dbReference type="Rhea" id="RHEA:15557"/>
        <dbReference type="ChEBI" id="CHEBI:15377"/>
        <dbReference type="ChEBI" id="CHEBI:15378"/>
        <dbReference type="ChEBI" id="CHEBI:30616"/>
        <dbReference type="ChEBI" id="CHEBI:43474"/>
        <dbReference type="ChEBI" id="CHEBI:49786"/>
        <dbReference type="ChEBI" id="CHEBI:456216"/>
        <dbReference type="EC" id="7.2.2.11"/>
    </reaction>
    <physiologicalReaction direction="left-to-right" evidence="15">
        <dbReference type="Rhea" id="RHEA:15558"/>
    </physiologicalReaction>
</comment>
<keyword evidence="5" id="KW-0533">Nickel</keyword>
<evidence type="ECO:0000256" key="3">
    <source>
        <dbReference type="ARBA" id="ARBA00022448"/>
    </source>
</evidence>
<keyword evidence="6" id="KW-0547">Nucleotide-binding</keyword>
<dbReference type="InterPro" id="IPR027417">
    <property type="entry name" value="P-loop_NTPase"/>
</dbReference>
<keyword evidence="9" id="KW-0406">Ion transport</keyword>
<dbReference type="Proteomes" id="UP000623440">
    <property type="component" value="Unassembled WGS sequence"/>
</dbReference>
<evidence type="ECO:0000256" key="15">
    <source>
        <dbReference type="ARBA" id="ARBA00048610"/>
    </source>
</evidence>
<evidence type="ECO:0000256" key="1">
    <source>
        <dbReference type="ARBA" id="ARBA00004202"/>
    </source>
</evidence>
<dbReference type="InterPro" id="IPR003593">
    <property type="entry name" value="AAA+_ATPase"/>
</dbReference>
<dbReference type="InterPro" id="IPR013563">
    <property type="entry name" value="Oligopep_ABC_C"/>
</dbReference>
<name>A0ABR8DZR8_9NOSO</name>
<dbReference type="Pfam" id="PF00005">
    <property type="entry name" value="ABC_tran"/>
    <property type="match status" value="1"/>
</dbReference>
<keyword evidence="10" id="KW-0921">Nickel transport</keyword>
<evidence type="ECO:0000256" key="10">
    <source>
        <dbReference type="ARBA" id="ARBA00023112"/>
    </source>
</evidence>
<dbReference type="InterPro" id="IPR017871">
    <property type="entry name" value="ABC_transporter-like_CS"/>
</dbReference>
<evidence type="ECO:0000256" key="14">
    <source>
        <dbReference type="ARBA" id="ARBA00044143"/>
    </source>
</evidence>
<dbReference type="InterPro" id="IPR003439">
    <property type="entry name" value="ABC_transporter-like_ATP-bd"/>
</dbReference>
<proteinExistence type="inferred from homology"/>
<dbReference type="InterPro" id="IPR050388">
    <property type="entry name" value="ABC_Ni/Peptide_Import"/>
</dbReference>
<evidence type="ECO:0000256" key="5">
    <source>
        <dbReference type="ARBA" id="ARBA00022596"/>
    </source>
</evidence>
<keyword evidence="3" id="KW-0813">Transport</keyword>
<evidence type="ECO:0000256" key="9">
    <source>
        <dbReference type="ARBA" id="ARBA00023065"/>
    </source>
</evidence>
<evidence type="ECO:0000256" key="7">
    <source>
        <dbReference type="ARBA" id="ARBA00022840"/>
    </source>
</evidence>
<dbReference type="SUPFAM" id="SSF52540">
    <property type="entry name" value="P-loop containing nucleoside triphosphate hydrolases"/>
    <property type="match status" value="1"/>
</dbReference>
<accession>A0ABR8DZR8</accession>
<comment type="caution">
    <text evidence="17">The sequence shown here is derived from an EMBL/GenBank/DDBJ whole genome shotgun (WGS) entry which is preliminary data.</text>
</comment>
<keyword evidence="4" id="KW-1003">Cell membrane</keyword>
<comment type="subcellular location">
    <subcellularLocation>
        <location evidence="1">Cell membrane</location>
        <topology evidence="1">Peripheral membrane protein</topology>
    </subcellularLocation>
</comment>
<reference evidence="17 18" key="1">
    <citation type="journal article" date="2020" name="ISME J.">
        <title>Comparative genomics reveals insights into cyanobacterial evolution and habitat adaptation.</title>
        <authorList>
            <person name="Chen M.Y."/>
            <person name="Teng W.K."/>
            <person name="Zhao L."/>
            <person name="Hu C.X."/>
            <person name="Zhou Y.K."/>
            <person name="Han B.P."/>
            <person name="Song L.R."/>
            <person name="Shu W.S."/>
        </authorList>
    </citation>
    <scope>NUCLEOTIDE SEQUENCE [LARGE SCALE GENOMIC DNA]</scope>
    <source>
        <strain evidence="17 18">FACHB-838</strain>
    </source>
</reference>
<dbReference type="Pfam" id="PF08352">
    <property type="entry name" value="oligo_HPY"/>
    <property type="match status" value="1"/>
</dbReference>
<comment type="subunit">
    <text evidence="12">The complex is composed of two ATP-binding proteins (NikD and NikE), two transmembrane proteins (NikB and NikC) and a solute-binding protein (NikA).</text>
</comment>
<comment type="similarity">
    <text evidence="2">Belongs to the ABC transporter superfamily.</text>
</comment>
<feature type="domain" description="ABC transporter" evidence="16">
    <location>
        <begin position="4"/>
        <end position="248"/>
    </location>
</feature>
<dbReference type="PROSITE" id="PS00211">
    <property type="entry name" value="ABC_TRANSPORTER_1"/>
    <property type="match status" value="1"/>
</dbReference>
<dbReference type="SMART" id="SM00382">
    <property type="entry name" value="AAA"/>
    <property type="match status" value="1"/>
</dbReference>
<keyword evidence="8" id="KW-1278">Translocase</keyword>
<evidence type="ECO:0000313" key="17">
    <source>
        <dbReference type="EMBL" id="MBD2534698.1"/>
    </source>
</evidence>
<sequence>MLSVQNLGVTFTMYDVGLTQKRLTVIMDLDLEVGAGEVVAVVGSSGSGKSLLAHAILGILPYNALVTGKIVFKGELLTPERQTKLRGKEIALIPQSVSYLDPLMRVGSQVHRASRLSGLPATEARGVVNQIFERYALPLPVKHLYPFQLSGGMARRVLVATAAVGRAELLIADEPTPGLHIDVVVETLNHLRELANEGKAIILITHDLEAAMRVADKVAVFYAGTTLEVAAAEDFTDGHLRHPYTQALWRSLPQNGFIPVKGTQPSPEALPDGCLFADRCPLVTDACQKARPQFHIVRGAPVRCIHAEG</sequence>
<evidence type="ECO:0000256" key="8">
    <source>
        <dbReference type="ARBA" id="ARBA00022967"/>
    </source>
</evidence>
<dbReference type="PROSITE" id="PS50893">
    <property type="entry name" value="ABC_TRANSPORTER_2"/>
    <property type="match status" value="1"/>
</dbReference>
<dbReference type="EMBL" id="JACJSI010000186">
    <property type="protein sequence ID" value="MBD2534698.1"/>
    <property type="molecule type" value="Genomic_DNA"/>
</dbReference>
<dbReference type="PANTHER" id="PTHR43297">
    <property type="entry name" value="OLIGOPEPTIDE TRANSPORT ATP-BINDING PROTEIN APPD"/>
    <property type="match status" value="1"/>
</dbReference>
<keyword evidence="11" id="KW-0472">Membrane</keyword>
<evidence type="ECO:0000259" key="16">
    <source>
        <dbReference type="PROSITE" id="PS50893"/>
    </source>
</evidence>
<evidence type="ECO:0000313" key="18">
    <source>
        <dbReference type="Proteomes" id="UP000623440"/>
    </source>
</evidence>
<evidence type="ECO:0000256" key="12">
    <source>
        <dbReference type="ARBA" id="ARBA00038669"/>
    </source>
</evidence>
<gene>
    <name evidence="17" type="ORF">H6G97_36585</name>
</gene>